<dbReference type="PROSITE" id="PS50157">
    <property type="entry name" value="ZINC_FINGER_C2H2_2"/>
    <property type="match status" value="2"/>
</dbReference>
<evidence type="ECO:0000313" key="12">
    <source>
        <dbReference type="Proteomes" id="UP001150569"/>
    </source>
</evidence>
<dbReference type="SMART" id="SM00355">
    <property type="entry name" value="ZnF_C2H2"/>
    <property type="match status" value="2"/>
</dbReference>
<dbReference type="Gene3D" id="3.30.160.60">
    <property type="entry name" value="Classic Zinc Finger"/>
    <property type="match status" value="2"/>
</dbReference>
<name>A0A9W8AD30_9FUNG</name>
<keyword evidence="5" id="KW-0862">Zinc</keyword>
<dbReference type="SUPFAM" id="SSF57667">
    <property type="entry name" value="beta-beta-alpha zinc fingers"/>
    <property type="match status" value="1"/>
</dbReference>
<dbReference type="PANTHER" id="PTHR47428:SF1">
    <property type="entry name" value="REGULATORY PROTEIN MIG1-RELATED"/>
    <property type="match status" value="1"/>
</dbReference>
<dbReference type="PANTHER" id="PTHR47428">
    <property type="entry name" value="REGULATORY PROTEIN MIG1-RELATED"/>
    <property type="match status" value="1"/>
</dbReference>
<protein>
    <recommendedName>
        <fullName evidence="10">C2H2-type domain-containing protein</fullName>
    </recommendedName>
</protein>
<dbReference type="GO" id="GO:0005737">
    <property type="term" value="C:cytoplasm"/>
    <property type="evidence" value="ECO:0007669"/>
    <property type="project" value="TreeGrafter"/>
</dbReference>
<dbReference type="GO" id="GO:0000978">
    <property type="term" value="F:RNA polymerase II cis-regulatory region sequence-specific DNA binding"/>
    <property type="evidence" value="ECO:0007669"/>
    <property type="project" value="TreeGrafter"/>
</dbReference>
<evidence type="ECO:0000256" key="5">
    <source>
        <dbReference type="ARBA" id="ARBA00022833"/>
    </source>
</evidence>
<dbReference type="GO" id="GO:0000433">
    <property type="term" value="P:carbon catabolite repression of transcription from RNA polymerase II promoter by glucose"/>
    <property type="evidence" value="ECO:0007669"/>
    <property type="project" value="TreeGrafter"/>
</dbReference>
<dbReference type="InterPro" id="IPR051007">
    <property type="entry name" value="creA/MIG_C2H2-ZnF"/>
</dbReference>
<evidence type="ECO:0000256" key="4">
    <source>
        <dbReference type="ARBA" id="ARBA00022771"/>
    </source>
</evidence>
<dbReference type="OrthoDB" id="654211at2759"/>
<evidence type="ECO:0000259" key="10">
    <source>
        <dbReference type="PROSITE" id="PS50157"/>
    </source>
</evidence>
<comment type="subcellular location">
    <subcellularLocation>
        <location evidence="1">Nucleus</location>
    </subcellularLocation>
</comment>
<dbReference type="GO" id="GO:0008270">
    <property type="term" value="F:zinc ion binding"/>
    <property type="evidence" value="ECO:0007669"/>
    <property type="project" value="UniProtKB-KW"/>
</dbReference>
<feature type="domain" description="C2H2-type" evidence="10">
    <location>
        <begin position="19"/>
        <end position="46"/>
    </location>
</feature>
<dbReference type="InterPro" id="IPR036236">
    <property type="entry name" value="Znf_C2H2_sf"/>
</dbReference>
<keyword evidence="8" id="KW-0539">Nucleus</keyword>
<evidence type="ECO:0000256" key="7">
    <source>
        <dbReference type="ARBA" id="ARBA00023163"/>
    </source>
</evidence>
<organism evidence="11 12">
    <name type="scientific">Tieghemiomyces parasiticus</name>
    <dbReference type="NCBI Taxonomy" id="78921"/>
    <lineage>
        <taxon>Eukaryota</taxon>
        <taxon>Fungi</taxon>
        <taxon>Fungi incertae sedis</taxon>
        <taxon>Zoopagomycota</taxon>
        <taxon>Kickxellomycotina</taxon>
        <taxon>Dimargaritomycetes</taxon>
        <taxon>Dimargaritales</taxon>
        <taxon>Dimargaritaceae</taxon>
        <taxon>Tieghemiomyces</taxon>
    </lineage>
</organism>
<evidence type="ECO:0000256" key="1">
    <source>
        <dbReference type="ARBA" id="ARBA00004123"/>
    </source>
</evidence>
<keyword evidence="2" id="KW-0479">Metal-binding</keyword>
<evidence type="ECO:0000256" key="2">
    <source>
        <dbReference type="ARBA" id="ARBA00022723"/>
    </source>
</evidence>
<dbReference type="GO" id="GO:0005634">
    <property type="term" value="C:nucleus"/>
    <property type="evidence" value="ECO:0007669"/>
    <property type="project" value="UniProtKB-SubCell"/>
</dbReference>
<dbReference type="FunFam" id="3.30.160.60:FF:000018">
    <property type="entry name" value="Krueppel-like factor 15"/>
    <property type="match status" value="1"/>
</dbReference>
<evidence type="ECO:0000256" key="6">
    <source>
        <dbReference type="ARBA" id="ARBA00023015"/>
    </source>
</evidence>
<sequence length="326" mass="35714">MSYSTAPSQPAKESRPRPYHCPMCPQSFVRLEHQTRHIRTHTGEKPHACDFDGCLKRFSRSDELTRHKRTHTNSVRRERRSHQLANLSAAPSRVPGYPRHYYSYQPYASPAYPHSAPLFHPSTPAAYSLSRVVSSTHKQTTGVCHQGPYSVSNQTTIQSTPKFSMPCATVSAPPTPRLPSLKSVSHQAGLTLPSLFRPRSESTSNDKALPSLDYSQFAKAGTATVTTLAPALGLYCTSPVDAVCTSLRGRSTSTSSVLSSSPPPFYASFESPPVLQDIFSTQSSPASSPRIVDIIEAPLPRLSRVLPVPVSRQTNATAFKMHPIFV</sequence>
<keyword evidence="12" id="KW-1185">Reference proteome</keyword>
<dbReference type="FunFam" id="3.30.160.60:FF:000145">
    <property type="entry name" value="Zinc finger protein 574"/>
    <property type="match status" value="1"/>
</dbReference>
<reference evidence="11" key="1">
    <citation type="submission" date="2022-07" db="EMBL/GenBank/DDBJ databases">
        <title>Phylogenomic reconstructions and comparative analyses of Kickxellomycotina fungi.</title>
        <authorList>
            <person name="Reynolds N.K."/>
            <person name="Stajich J.E."/>
            <person name="Barry K."/>
            <person name="Grigoriev I.V."/>
            <person name="Crous P."/>
            <person name="Smith M.E."/>
        </authorList>
    </citation>
    <scope>NUCLEOTIDE SEQUENCE</scope>
    <source>
        <strain evidence="11">RSA 861</strain>
    </source>
</reference>
<dbReference type="PROSITE" id="PS00028">
    <property type="entry name" value="ZINC_FINGER_C2H2_1"/>
    <property type="match status" value="2"/>
</dbReference>
<keyword evidence="4 9" id="KW-0863">Zinc-finger</keyword>
<evidence type="ECO:0000256" key="8">
    <source>
        <dbReference type="ARBA" id="ARBA00023242"/>
    </source>
</evidence>
<evidence type="ECO:0000256" key="3">
    <source>
        <dbReference type="ARBA" id="ARBA00022737"/>
    </source>
</evidence>
<proteinExistence type="predicted"/>
<dbReference type="Pfam" id="PF00096">
    <property type="entry name" value="zf-C2H2"/>
    <property type="match status" value="2"/>
</dbReference>
<keyword evidence="7" id="KW-0804">Transcription</keyword>
<feature type="domain" description="C2H2-type" evidence="10">
    <location>
        <begin position="47"/>
        <end position="76"/>
    </location>
</feature>
<gene>
    <name evidence="11" type="ORF">IWQ60_006430</name>
</gene>
<dbReference type="AlphaFoldDB" id="A0A9W8AD30"/>
<comment type="caution">
    <text evidence="11">The sequence shown here is derived from an EMBL/GenBank/DDBJ whole genome shotgun (WGS) entry which is preliminary data.</text>
</comment>
<dbReference type="Proteomes" id="UP001150569">
    <property type="component" value="Unassembled WGS sequence"/>
</dbReference>
<accession>A0A9W8AD30</accession>
<dbReference type="EMBL" id="JANBPT010000386">
    <property type="protein sequence ID" value="KAJ1922590.1"/>
    <property type="molecule type" value="Genomic_DNA"/>
</dbReference>
<dbReference type="InterPro" id="IPR013087">
    <property type="entry name" value="Znf_C2H2_type"/>
</dbReference>
<evidence type="ECO:0000313" key="11">
    <source>
        <dbReference type="EMBL" id="KAJ1922590.1"/>
    </source>
</evidence>
<evidence type="ECO:0000256" key="9">
    <source>
        <dbReference type="PROSITE-ProRule" id="PRU00042"/>
    </source>
</evidence>
<keyword evidence="6" id="KW-0805">Transcription regulation</keyword>
<keyword evidence="3" id="KW-0677">Repeat</keyword>